<comment type="caution">
    <text evidence="2">The sequence shown here is derived from an EMBL/GenBank/DDBJ whole genome shotgun (WGS) entry which is preliminary data.</text>
</comment>
<dbReference type="AlphaFoldDB" id="A0A2R7Y9T4"/>
<feature type="domain" description="Dinitrogenase iron-molybdenum cofactor biosynthesis" evidence="1">
    <location>
        <begin position="81"/>
        <end position="172"/>
    </location>
</feature>
<name>A0A2R7Y9T4_9ARCH</name>
<accession>A0A2R7Y9T4</accession>
<dbReference type="PANTHER" id="PTHR42983">
    <property type="entry name" value="DINITROGENASE IRON-MOLYBDENUM COFACTOR PROTEIN-RELATED"/>
    <property type="match status" value="1"/>
</dbReference>
<evidence type="ECO:0000313" key="3">
    <source>
        <dbReference type="Proteomes" id="UP000244066"/>
    </source>
</evidence>
<evidence type="ECO:0000259" key="1">
    <source>
        <dbReference type="Pfam" id="PF02579"/>
    </source>
</evidence>
<dbReference type="EMBL" id="NDWU01000003">
    <property type="protein sequence ID" value="PUA34069.1"/>
    <property type="molecule type" value="Genomic_DNA"/>
</dbReference>
<evidence type="ECO:0000313" key="2">
    <source>
        <dbReference type="EMBL" id="PUA34069.1"/>
    </source>
</evidence>
<proteinExistence type="predicted"/>
<dbReference type="InterPro" id="IPR033913">
    <property type="entry name" value="MTH1175_dom"/>
</dbReference>
<dbReference type="InterPro" id="IPR036105">
    <property type="entry name" value="DiNase_FeMo-co_biosyn_sf"/>
</dbReference>
<dbReference type="SUPFAM" id="SSF53146">
    <property type="entry name" value="Nitrogenase accessory factor-like"/>
    <property type="match status" value="1"/>
</dbReference>
<dbReference type="PANTHER" id="PTHR42983:SF1">
    <property type="entry name" value="IRON-MOLYBDENUM PROTEIN"/>
    <property type="match status" value="1"/>
</dbReference>
<protein>
    <recommendedName>
        <fullName evidence="1">Dinitrogenase iron-molybdenum cofactor biosynthesis domain-containing protein</fullName>
    </recommendedName>
</protein>
<dbReference type="Pfam" id="PF02579">
    <property type="entry name" value="Nitro_FeMo-Co"/>
    <property type="match status" value="1"/>
</dbReference>
<dbReference type="Proteomes" id="UP000244066">
    <property type="component" value="Unassembled WGS sequence"/>
</dbReference>
<dbReference type="CDD" id="cd00851">
    <property type="entry name" value="MTH1175"/>
    <property type="match status" value="1"/>
</dbReference>
<gene>
    <name evidence="2" type="ORF">B9J98_01395</name>
</gene>
<sequence>MQERRTERDKRSHCRRTFWNGWRTWLEAKTVVAINLDLDEEELERLRRKKLERLLRESGRERGEKLKERIVIPAEDGNGLNARLSEHFGRAPYFILVELDENGKVSDVQAIPNVSEHFGGPGRPPEIILQLRPNAVIVHGMGPRALNIFQEAGVAVLKANADTVKEVVEAYVQDRLEELTEGCHRAHHR</sequence>
<organism evidence="2 3">
    <name type="scientific">Candidatus Terraquivivens tikiterensis</name>
    <dbReference type="NCBI Taxonomy" id="1980982"/>
    <lineage>
        <taxon>Archaea</taxon>
        <taxon>Nitrososphaerota</taxon>
        <taxon>Candidatus Wolframiiraptoraceae</taxon>
        <taxon>Candidatus Terraquivivens</taxon>
    </lineage>
</organism>
<dbReference type="Gene3D" id="3.30.420.130">
    <property type="entry name" value="Dinitrogenase iron-molybdenum cofactor biosynthesis domain"/>
    <property type="match status" value="1"/>
</dbReference>
<dbReference type="InterPro" id="IPR003731">
    <property type="entry name" value="Di-Nase_FeMo-co_biosynth"/>
</dbReference>
<reference evidence="2 3" key="1">
    <citation type="submission" date="2017-04" db="EMBL/GenBank/DDBJ databases">
        <title>Draft Aigarchaeota genome from a New Zealand hot spring.</title>
        <authorList>
            <person name="Reysenbach A.-L."/>
            <person name="Donaho J.A."/>
            <person name="Gerhart J."/>
            <person name="Kelley J.F."/>
            <person name="Kouba K."/>
            <person name="Podar M."/>
            <person name="Stott M."/>
        </authorList>
    </citation>
    <scope>NUCLEOTIDE SEQUENCE [LARGE SCALE GENOMIC DNA]</scope>
    <source>
        <strain evidence="2">NZ13_MG1</strain>
    </source>
</reference>